<sequence>MYIQMYGQLYVQRCVLKVVVTVYSRIPYFLPIDATTLEENTSPLFTKRLRLRFHKQKIYVNVTEIQIVDQALKNLQTTMPLKGT</sequence>
<protein>
    <submittedName>
        <fullName evidence="1">Uncharacterized protein</fullName>
    </submittedName>
</protein>
<evidence type="ECO:0000313" key="1">
    <source>
        <dbReference type="EMBL" id="RDB03842.1"/>
    </source>
</evidence>
<organism evidence="1 2">
    <name type="scientific">Runella aurantiaca</name>
    <dbReference type="NCBI Taxonomy" id="2282308"/>
    <lineage>
        <taxon>Bacteria</taxon>
        <taxon>Pseudomonadati</taxon>
        <taxon>Bacteroidota</taxon>
        <taxon>Cytophagia</taxon>
        <taxon>Cytophagales</taxon>
        <taxon>Spirosomataceae</taxon>
        <taxon>Runella</taxon>
    </lineage>
</organism>
<comment type="caution">
    <text evidence="1">The sequence shown here is derived from an EMBL/GenBank/DDBJ whole genome shotgun (WGS) entry which is preliminary data.</text>
</comment>
<dbReference type="Proteomes" id="UP000253141">
    <property type="component" value="Unassembled WGS sequence"/>
</dbReference>
<accession>A0A369I467</accession>
<reference evidence="1 2" key="1">
    <citation type="submission" date="2018-07" db="EMBL/GenBank/DDBJ databases">
        <title>Genome analysis of Runella aurantiaca.</title>
        <authorList>
            <person name="Yang X."/>
        </authorList>
    </citation>
    <scope>NUCLEOTIDE SEQUENCE [LARGE SCALE GENOMIC DNA]</scope>
    <source>
        <strain evidence="1 2">YX9</strain>
    </source>
</reference>
<gene>
    <name evidence="1" type="ORF">DVG78_21555</name>
</gene>
<keyword evidence="2" id="KW-1185">Reference proteome</keyword>
<proteinExistence type="predicted"/>
<dbReference type="AlphaFoldDB" id="A0A369I467"/>
<name>A0A369I467_9BACT</name>
<dbReference type="EMBL" id="QPIW01000022">
    <property type="protein sequence ID" value="RDB03842.1"/>
    <property type="molecule type" value="Genomic_DNA"/>
</dbReference>
<evidence type="ECO:0000313" key="2">
    <source>
        <dbReference type="Proteomes" id="UP000253141"/>
    </source>
</evidence>